<comment type="caution">
    <text evidence="2">The sequence shown here is derived from an EMBL/GenBank/DDBJ whole genome shotgun (WGS) entry which is preliminary data.</text>
</comment>
<reference evidence="2" key="1">
    <citation type="submission" date="2019-03" db="EMBL/GenBank/DDBJ databases">
        <title>Long read genome sequence of the mycoparasitic Pythium oligandrum ATCC 38472 isolated from sugarbeet rhizosphere.</title>
        <authorList>
            <person name="Gaulin E."/>
        </authorList>
    </citation>
    <scope>NUCLEOTIDE SEQUENCE</scope>
    <source>
        <strain evidence="2">ATCC 38472_TT</strain>
    </source>
</reference>
<proteinExistence type="predicted"/>
<accession>A0A8K1FK85</accession>
<organism evidence="2 3">
    <name type="scientific">Pythium oligandrum</name>
    <name type="common">Mycoparasitic fungus</name>
    <dbReference type="NCBI Taxonomy" id="41045"/>
    <lineage>
        <taxon>Eukaryota</taxon>
        <taxon>Sar</taxon>
        <taxon>Stramenopiles</taxon>
        <taxon>Oomycota</taxon>
        <taxon>Peronosporomycetes</taxon>
        <taxon>Pythiales</taxon>
        <taxon>Pythiaceae</taxon>
        <taxon>Pythium</taxon>
    </lineage>
</organism>
<feature type="signal peptide" evidence="1">
    <location>
        <begin position="1"/>
        <end position="27"/>
    </location>
</feature>
<dbReference type="Proteomes" id="UP000794436">
    <property type="component" value="Unassembled WGS sequence"/>
</dbReference>
<gene>
    <name evidence="2" type="ORF">Poli38472_011971</name>
</gene>
<sequence length="519" mass="56806">MVTVVPLHKLVAALAVKVALSATGILATPLQYNPSTPPDDIVTLSSCHPAYGLEQSADEVIQPFIPEIPICALIGNVTADVTGIIADLIDQILPDQGEDQGEETDPSQSVQQIKQSARLLEATSTDVARLEQFYGASMQKNVAQLPKSGQVVTTPWPSSYWPIYLDGINYRWNGADPSPAEKYATAFGLNVDEFTRTVSKANGVLSQASRRSCSADTDCASLNDGSACAKHLGSTTGYCIPTWFGICHAWAPAAMLEAEPVCPVTKNNVTFQPFDIKALMTEIYDGASVRTVFTGARFNGNDNAPNNRDKYGRFVDGARRDLGPGFFHIAIANIMGLRRNSFIVDVSAGSEVWNQPVKSYEILESSILTPRHAARQFYRTTRYPFNAAAANIMYVKNRFTWVVEANEDGPLVSTGRAGSFLQSQDLTYLLEVDREGNIIGGEWVGDSNSNHPDFLWFPVARPSPTTVTRATRTSWIFWTNPSTPVLSYGLGDIFALFSSVVASRSHHLWPINTNRYTFD</sequence>
<evidence type="ECO:0000256" key="1">
    <source>
        <dbReference type="SAM" id="SignalP"/>
    </source>
</evidence>
<dbReference type="Pfam" id="PF16683">
    <property type="entry name" value="TGase_elicitor"/>
    <property type="match status" value="1"/>
</dbReference>
<name>A0A8K1FK85_PYTOL</name>
<evidence type="ECO:0000313" key="2">
    <source>
        <dbReference type="EMBL" id="TMW66855.1"/>
    </source>
</evidence>
<keyword evidence="1" id="KW-0732">Signal</keyword>
<evidence type="ECO:0000313" key="3">
    <source>
        <dbReference type="Proteomes" id="UP000794436"/>
    </source>
</evidence>
<dbReference type="AlphaFoldDB" id="A0A8K1FK85"/>
<dbReference type="GO" id="GO:0016755">
    <property type="term" value="F:aminoacyltransferase activity"/>
    <property type="evidence" value="ECO:0007669"/>
    <property type="project" value="InterPro"/>
</dbReference>
<feature type="chain" id="PRO_5035429697" evidence="1">
    <location>
        <begin position="28"/>
        <end position="519"/>
    </location>
</feature>
<keyword evidence="3" id="KW-1185">Reference proteome</keyword>
<dbReference type="EMBL" id="SPLM01000006">
    <property type="protein sequence ID" value="TMW66855.1"/>
    <property type="molecule type" value="Genomic_DNA"/>
</dbReference>
<dbReference type="Gene3D" id="3.30.40.240">
    <property type="entry name" value="Transglutaminase elicitor, body domain"/>
    <property type="match status" value="1"/>
</dbReference>
<dbReference type="OrthoDB" id="10249031at2759"/>
<dbReference type="InterPro" id="IPR032048">
    <property type="entry name" value="TGase_elicitor"/>
</dbReference>
<protein>
    <submittedName>
        <fullName evidence="2">Uncharacterized protein</fullName>
    </submittedName>
</protein>